<keyword evidence="1" id="KW-0472">Membrane</keyword>
<feature type="transmembrane region" description="Helical" evidence="1">
    <location>
        <begin position="30"/>
        <end position="51"/>
    </location>
</feature>
<evidence type="ECO:0000256" key="1">
    <source>
        <dbReference type="SAM" id="Phobius"/>
    </source>
</evidence>
<gene>
    <name evidence="2" type="ORF">SAMN05877842_105163</name>
</gene>
<evidence type="ECO:0000313" key="2">
    <source>
        <dbReference type="EMBL" id="SOC39326.1"/>
    </source>
</evidence>
<protein>
    <submittedName>
        <fullName evidence="2">Uncharacterized protein</fullName>
    </submittedName>
</protein>
<sequence>MKKLGLLLLFIGIILIAIFMFTDIQMSFNFWLIGFLVGMLVSAAGMVLLIIDLAKAIKAEKLAKKNN</sequence>
<dbReference type="AlphaFoldDB" id="A0A285UFH8"/>
<evidence type="ECO:0000313" key="3">
    <source>
        <dbReference type="Proteomes" id="UP000219252"/>
    </source>
</evidence>
<keyword evidence="3" id="KW-1185">Reference proteome</keyword>
<keyword evidence="1" id="KW-0812">Transmembrane</keyword>
<reference evidence="3" key="1">
    <citation type="submission" date="2017-08" db="EMBL/GenBank/DDBJ databases">
        <authorList>
            <person name="Varghese N."/>
            <person name="Submissions S."/>
        </authorList>
    </citation>
    <scope>NUCLEOTIDE SEQUENCE [LARGE SCALE GENOMIC DNA]</scope>
    <source>
        <strain evidence="3">JC23</strain>
    </source>
</reference>
<keyword evidence="1" id="KW-1133">Transmembrane helix</keyword>
<name>A0A285UFH8_9BACL</name>
<accession>A0A285UFH8</accession>
<dbReference type="Proteomes" id="UP000219252">
    <property type="component" value="Unassembled WGS sequence"/>
</dbReference>
<proteinExistence type="predicted"/>
<dbReference type="EMBL" id="OBQC01000005">
    <property type="protein sequence ID" value="SOC39326.1"/>
    <property type="molecule type" value="Genomic_DNA"/>
</dbReference>
<organism evidence="2 3">
    <name type="scientific">Ureibacillus acetophenoni</name>
    <dbReference type="NCBI Taxonomy" id="614649"/>
    <lineage>
        <taxon>Bacteria</taxon>
        <taxon>Bacillati</taxon>
        <taxon>Bacillota</taxon>
        <taxon>Bacilli</taxon>
        <taxon>Bacillales</taxon>
        <taxon>Caryophanaceae</taxon>
        <taxon>Ureibacillus</taxon>
    </lineage>
</organism>
<feature type="transmembrane region" description="Helical" evidence="1">
    <location>
        <begin position="7"/>
        <end position="24"/>
    </location>
</feature>